<proteinExistence type="predicted"/>
<accession>A0ACA9PJX8</accession>
<reference evidence="1" key="1">
    <citation type="submission" date="2021-06" db="EMBL/GenBank/DDBJ databases">
        <authorList>
            <person name="Kallberg Y."/>
            <person name="Tangrot J."/>
            <person name="Rosling A."/>
        </authorList>
    </citation>
    <scope>NUCLEOTIDE SEQUENCE</scope>
    <source>
        <strain evidence="1">CL356</strain>
    </source>
</reference>
<feature type="non-terminal residue" evidence="1">
    <location>
        <position position="628"/>
    </location>
</feature>
<organism evidence="1 2">
    <name type="scientific">Acaulospora colombiana</name>
    <dbReference type="NCBI Taxonomy" id="27376"/>
    <lineage>
        <taxon>Eukaryota</taxon>
        <taxon>Fungi</taxon>
        <taxon>Fungi incertae sedis</taxon>
        <taxon>Mucoromycota</taxon>
        <taxon>Glomeromycotina</taxon>
        <taxon>Glomeromycetes</taxon>
        <taxon>Diversisporales</taxon>
        <taxon>Acaulosporaceae</taxon>
        <taxon>Acaulospora</taxon>
    </lineage>
</organism>
<evidence type="ECO:0000313" key="2">
    <source>
        <dbReference type="Proteomes" id="UP000789525"/>
    </source>
</evidence>
<feature type="non-terminal residue" evidence="1">
    <location>
        <position position="1"/>
    </location>
</feature>
<sequence>HRDLTLAELTPRSERRFRSRTSLTPRLINIEASSKRGRQLPKTPVPSNFFQSRQQDLHVIDEVEYLEPLDMSPCSKQTNVNQTYGKSPKTIQFPAPVSSSALPVAQPVLQEKPDSESLSRNSSATYVAPTENIEQVEGDEDDDEQLHRSIPGAFDFVPAQNATYEPLLSNSILGELFKGSKPKHVQTPPKAKTSHKQRPKTPIIAPNLVQILVTPNTPELHLQSTTETTSGVPPVAAPANQTDLNTANATPSVDSLPKNPNICSVKSPAPRPQKKSLPSSKPSATMPPPNLSKGITKPQRSSVKPSSPVKEMSKIKTAVPTASKPFNHRIPVPKEAAKLIPATSAAAPVRKSKSISKTKGPQAESNAPARQSGIFSFVPQSLRDVLSRSPNGDSMAPSQVSATKSIEPSIRTEVYVAETLTTPVDPPIIPTQVSPVTVSTGRPGPKLVTVPVISNSPKQMSKPSAKKRALELTPTKPKGNDQRLKRQKLVDEVTKEMDILPVVLQSRNMVPLRRASPEAEIPKPRSRMHPEATIPKPPIFTSKVNRTSSATFNSRLSKNQTVDEVEPTASGCNLVDHSNPRVHNTGARADTDIFGSVIQDPLSVLQNEPPKRRTTDAVELPGVVQPLE</sequence>
<gene>
    <name evidence="1" type="ORF">ACOLOM_LOCUS10619</name>
</gene>
<dbReference type="Proteomes" id="UP000789525">
    <property type="component" value="Unassembled WGS sequence"/>
</dbReference>
<name>A0ACA9PJX8_9GLOM</name>
<evidence type="ECO:0000313" key="1">
    <source>
        <dbReference type="EMBL" id="CAG8710020.1"/>
    </source>
</evidence>
<comment type="caution">
    <text evidence="1">The sequence shown here is derived from an EMBL/GenBank/DDBJ whole genome shotgun (WGS) entry which is preliminary data.</text>
</comment>
<protein>
    <submittedName>
        <fullName evidence="1">13975_t:CDS:1</fullName>
    </submittedName>
</protein>
<keyword evidence="2" id="KW-1185">Reference proteome</keyword>
<dbReference type="EMBL" id="CAJVPT010035027">
    <property type="protein sequence ID" value="CAG8710020.1"/>
    <property type="molecule type" value="Genomic_DNA"/>
</dbReference>